<evidence type="ECO:0000259" key="2">
    <source>
        <dbReference type="Pfam" id="PF25547"/>
    </source>
</evidence>
<sequence>MGVTLPPEVNGMLGMLGVPWPNLDEDEIRKDAGAWRTVLAGTEQAGGGADATVRRTMEQTYKGDSADAMAGFWEKTGNSGGHLAQAAAAAKLAPVALDGTAMVVTAVKVAVATQAVAAAVKVGRAMLIGGPLGVGAATATMFSTRFAMGRILREGSEGTGRVLAPALSRRVTHPLQNILEKLRGPGGGGGPALAGAGGPRVPMGRSPIGRRGDRPGDMPGMAKMGRKDKEKEPKSQENRKPHTSSGSKSTRDKHQKAASHGGKKKFINPNKKPKNE</sequence>
<keyword evidence="4" id="KW-1185">Reference proteome</keyword>
<feature type="region of interest" description="Disordered" evidence="1">
    <location>
        <begin position="180"/>
        <end position="276"/>
    </location>
</feature>
<accession>A0A7W7W965</accession>
<comment type="caution">
    <text evidence="3">The sequence shown here is derived from an EMBL/GenBank/DDBJ whole genome shotgun (WGS) entry which is preliminary data.</text>
</comment>
<reference evidence="3 4" key="1">
    <citation type="submission" date="2020-08" db="EMBL/GenBank/DDBJ databases">
        <title>Sequencing the genomes of 1000 actinobacteria strains.</title>
        <authorList>
            <person name="Klenk H.-P."/>
        </authorList>
    </citation>
    <scope>NUCLEOTIDE SEQUENCE [LARGE SCALE GENOMIC DNA]</scope>
    <source>
        <strain evidence="3 4">DSM 43023</strain>
    </source>
</reference>
<evidence type="ECO:0000256" key="1">
    <source>
        <dbReference type="SAM" id="MobiDB-lite"/>
    </source>
</evidence>
<evidence type="ECO:0000313" key="4">
    <source>
        <dbReference type="Proteomes" id="UP000534286"/>
    </source>
</evidence>
<proteinExistence type="predicted"/>
<gene>
    <name evidence="3" type="ORF">FHR32_002059</name>
</gene>
<feature type="compositionally biased region" description="Basic and acidic residues" evidence="1">
    <location>
        <begin position="225"/>
        <end position="240"/>
    </location>
</feature>
<protein>
    <recommendedName>
        <fullName evidence="2">Outer membrane channel protein CpnT-like N-terminal domain-containing protein</fullName>
    </recommendedName>
</protein>
<dbReference type="RefSeq" id="WP_184754077.1">
    <property type="nucleotide sequence ID" value="NZ_BAABEK010000026.1"/>
</dbReference>
<evidence type="ECO:0000313" key="3">
    <source>
        <dbReference type="EMBL" id="MBB4937754.1"/>
    </source>
</evidence>
<organism evidence="3 4">
    <name type="scientific">Streptosporangium album</name>
    <dbReference type="NCBI Taxonomy" id="47479"/>
    <lineage>
        <taxon>Bacteria</taxon>
        <taxon>Bacillati</taxon>
        <taxon>Actinomycetota</taxon>
        <taxon>Actinomycetes</taxon>
        <taxon>Streptosporangiales</taxon>
        <taxon>Streptosporangiaceae</taxon>
        <taxon>Streptosporangium</taxon>
    </lineage>
</organism>
<dbReference type="Pfam" id="PF25547">
    <property type="entry name" value="WXG100_2"/>
    <property type="match status" value="1"/>
</dbReference>
<feature type="compositionally biased region" description="Basic residues" evidence="1">
    <location>
        <begin position="251"/>
        <end position="266"/>
    </location>
</feature>
<dbReference type="EMBL" id="JACHJU010000001">
    <property type="protein sequence ID" value="MBB4937754.1"/>
    <property type="molecule type" value="Genomic_DNA"/>
</dbReference>
<dbReference type="InterPro" id="IPR057746">
    <property type="entry name" value="CpnT-like_N"/>
</dbReference>
<name>A0A7W7W965_9ACTN</name>
<dbReference type="AlphaFoldDB" id="A0A7W7W965"/>
<dbReference type="Proteomes" id="UP000534286">
    <property type="component" value="Unassembled WGS sequence"/>
</dbReference>
<feature type="domain" description="Outer membrane channel protein CpnT-like N-terminal" evidence="2">
    <location>
        <begin position="17"/>
        <end position="142"/>
    </location>
</feature>
<feature type="compositionally biased region" description="Gly residues" evidence="1">
    <location>
        <begin position="184"/>
        <end position="198"/>
    </location>
</feature>